<dbReference type="Gene3D" id="3.80.10.10">
    <property type="entry name" value="Ribonuclease Inhibitor"/>
    <property type="match status" value="3"/>
</dbReference>
<dbReference type="EMBL" id="DS549866">
    <property type="protein sequence ID" value="EDR24622.1"/>
    <property type="molecule type" value="Genomic_DNA"/>
</dbReference>
<evidence type="ECO:0008006" key="3">
    <source>
        <dbReference type="Google" id="ProtNLM"/>
    </source>
</evidence>
<dbReference type="SUPFAM" id="SSF52058">
    <property type="entry name" value="L domain-like"/>
    <property type="match status" value="1"/>
</dbReference>
<dbReference type="InterPro" id="IPR053139">
    <property type="entry name" value="Surface_bspA-like"/>
</dbReference>
<dbReference type="RefSeq" id="XP_001739017.1">
    <property type="nucleotide sequence ID" value="XM_001738965.1"/>
</dbReference>
<accession>B0ELH6</accession>
<evidence type="ECO:0000313" key="2">
    <source>
        <dbReference type="Proteomes" id="UP000008076"/>
    </source>
</evidence>
<reference evidence="2" key="1">
    <citation type="submission" date="2007-12" db="EMBL/GenBank/DDBJ databases">
        <title>Annotation of Entamoeba dispar SAW760.</title>
        <authorList>
            <person name="Lorenzi H."/>
            <person name="Inman J."/>
            <person name="Schobel S."/>
            <person name="Amedeo P."/>
            <person name="Caler E."/>
        </authorList>
    </citation>
    <scope>NUCLEOTIDE SEQUENCE [LARGE SCALE GENOMIC DNA]</scope>
    <source>
        <strain evidence="2">ATCC PRA-260 / SAW760</strain>
    </source>
</reference>
<dbReference type="AlphaFoldDB" id="B0ELH6"/>
<dbReference type="VEuPathDB" id="AmoebaDB:EDI_173110"/>
<protein>
    <recommendedName>
        <fullName evidence="3">Leucine rich repeat containing protein BspA family protein</fullName>
    </recommendedName>
</protein>
<dbReference type="KEGG" id="edi:EDI_173110"/>
<gene>
    <name evidence="1" type="ORF">EDI_173110</name>
</gene>
<dbReference type="PANTHER" id="PTHR45661:SF3">
    <property type="entry name" value="IG-LIKE DOMAIN-CONTAINING PROTEIN"/>
    <property type="match status" value="1"/>
</dbReference>
<keyword evidence="2" id="KW-1185">Reference proteome</keyword>
<dbReference type="InterPro" id="IPR032675">
    <property type="entry name" value="LRR_dom_sf"/>
</dbReference>
<dbReference type="InterPro" id="IPR026906">
    <property type="entry name" value="LRR_5"/>
</dbReference>
<sequence>MIKKGMKLGHNEIMIVSKYFDSINDFINLEIGIKRFQGNIERFHFNPIPLNEHSRKLFSNIETFHIYDRKDKIFEDGKINKKVIWYKLKYSTYLEEKQKGNICENIAYTKSDMMKYKNKIPSEVKSLDEFKSLTSITIPTTITKIECCCFLACDSLRNMNIDNLQFVSKERIFMNEPTLISIKIPESLQTINGKEVQKKDINEFIIPTTITKLGNECFSGCSSLTTITIPTTIIEIGSSCFNECISLISINIPSLINTIADSCFYECMSLTNIMLPSLVTKLGWNSFERCTSLKEINIPSLVSEIGMHCFSDCISLTSVNIPALVSKLPCYCF</sequence>
<proteinExistence type="predicted"/>
<dbReference type="PANTHER" id="PTHR45661">
    <property type="entry name" value="SURFACE ANTIGEN"/>
    <property type="match status" value="1"/>
</dbReference>
<name>B0ELH6_ENTDS</name>
<organism evidence="2">
    <name type="scientific">Entamoeba dispar (strain ATCC PRA-260 / SAW760)</name>
    <dbReference type="NCBI Taxonomy" id="370354"/>
    <lineage>
        <taxon>Eukaryota</taxon>
        <taxon>Amoebozoa</taxon>
        <taxon>Evosea</taxon>
        <taxon>Archamoebae</taxon>
        <taxon>Mastigamoebida</taxon>
        <taxon>Entamoebidae</taxon>
        <taxon>Entamoeba</taxon>
    </lineage>
</organism>
<dbReference type="Pfam" id="PF13306">
    <property type="entry name" value="LRR_5"/>
    <property type="match status" value="1"/>
</dbReference>
<dbReference type="GeneID" id="5884134"/>
<evidence type="ECO:0000313" key="1">
    <source>
        <dbReference type="EMBL" id="EDR24622.1"/>
    </source>
</evidence>
<dbReference type="Proteomes" id="UP000008076">
    <property type="component" value="Unassembled WGS sequence"/>
</dbReference>